<protein>
    <submittedName>
        <fullName evidence="7">Heterotrimeric G protein alpha subunit B</fullName>
    </submittedName>
</protein>
<dbReference type="GO" id="GO:0031683">
    <property type="term" value="F:G-protein beta/gamma-subunit complex binding"/>
    <property type="evidence" value="ECO:0007669"/>
    <property type="project" value="InterPro"/>
</dbReference>
<keyword evidence="4" id="KW-0807">Transducer</keyword>
<feature type="binding site" evidence="5">
    <location>
        <position position="338"/>
    </location>
    <ligand>
        <name>GTP</name>
        <dbReference type="ChEBI" id="CHEBI:37565"/>
    </ligand>
</feature>
<feature type="binding site" evidence="5">
    <location>
        <begin position="51"/>
        <end position="56"/>
    </location>
    <ligand>
        <name>GTP</name>
        <dbReference type="ChEBI" id="CHEBI:37565"/>
    </ligand>
</feature>
<evidence type="ECO:0000256" key="1">
    <source>
        <dbReference type="ARBA" id="ARBA00022723"/>
    </source>
</evidence>
<dbReference type="Gene3D" id="3.40.50.300">
    <property type="entry name" value="P-loop containing nucleotide triphosphate hydrolases"/>
    <property type="match status" value="1"/>
</dbReference>
<evidence type="ECO:0000256" key="6">
    <source>
        <dbReference type="PIRSR" id="PIRSR601019-2"/>
    </source>
</evidence>
<comment type="caution">
    <text evidence="7">The sequence shown here is derived from an EMBL/GenBank/DDBJ whole genome shotgun (WGS) entry which is preliminary data.</text>
</comment>
<dbReference type="OrthoDB" id="5817230at2759"/>
<dbReference type="SUPFAM" id="SSF52540">
    <property type="entry name" value="P-loop containing nucleoside triphosphate hydrolases"/>
    <property type="match status" value="1"/>
</dbReference>
<dbReference type="GO" id="GO:0005737">
    <property type="term" value="C:cytoplasm"/>
    <property type="evidence" value="ECO:0007669"/>
    <property type="project" value="TreeGrafter"/>
</dbReference>
<accession>A0A1Y1V331</accession>
<dbReference type="PROSITE" id="PS51882">
    <property type="entry name" value="G_ALPHA"/>
    <property type="match status" value="1"/>
</dbReference>
<organism evidence="7 8">
    <name type="scientific">Piromyces finnis</name>
    <dbReference type="NCBI Taxonomy" id="1754191"/>
    <lineage>
        <taxon>Eukaryota</taxon>
        <taxon>Fungi</taxon>
        <taxon>Fungi incertae sedis</taxon>
        <taxon>Chytridiomycota</taxon>
        <taxon>Chytridiomycota incertae sedis</taxon>
        <taxon>Neocallimastigomycetes</taxon>
        <taxon>Neocallimastigales</taxon>
        <taxon>Neocallimastigaceae</taxon>
        <taxon>Piromyces</taxon>
    </lineage>
</organism>
<dbReference type="STRING" id="1754191.A0A1Y1V331"/>
<feature type="binding site" evidence="5">
    <location>
        <begin position="282"/>
        <end position="285"/>
    </location>
    <ligand>
        <name>GTP</name>
        <dbReference type="ChEBI" id="CHEBI:37565"/>
    </ligand>
</feature>
<dbReference type="InterPro" id="IPR002975">
    <property type="entry name" value="Fungi_Gprotein_alpha"/>
</dbReference>
<dbReference type="AlphaFoldDB" id="A0A1Y1V331"/>
<evidence type="ECO:0000256" key="3">
    <source>
        <dbReference type="ARBA" id="ARBA00023134"/>
    </source>
</evidence>
<evidence type="ECO:0000256" key="4">
    <source>
        <dbReference type="ARBA" id="ARBA00023224"/>
    </source>
</evidence>
<keyword evidence="8" id="KW-1185">Reference proteome</keyword>
<feature type="binding site" evidence="6">
    <location>
        <position position="194"/>
    </location>
    <ligand>
        <name>Mg(2+)</name>
        <dbReference type="ChEBI" id="CHEBI:18420"/>
    </ligand>
</feature>
<dbReference type="InterPro" id="IPR011025">
    <property type="entry name" value="GproteinA_insert"/>
</dbReference>
<dbReference type="SMART" id="SM00275">
    <property type="entry name" value="G_alpha"/>
    <property type="match status" value="1"/>
</dbReference>
<evidence type="ECO:0000313" key="8">
    <source>
        <dbReference type="Proteomes" id="UP000193719"/>
    </source>
</evidence>
<dbReference type="Pfam" id="PF00503">
    <property type="entry name" value="G-alpha"/>
    <property type="match status" value="1"/>
</dbReference>
<dbReference type="Proteomes" id="UP000193719">
    <property type="component" value="Unassembled WGS sequence"/>
</dbReference>
<keyword evidence="6" id="KW-0460">Magnesium</keyword>
<dbReference type="InterPro" id="IPR027417">
    <property type="entry name" value="P-loop_NTPase"/>
</dbReference>
<sequence length="365" mass="42109">MGAKLCKQKQDVAKDARQQSKKIDAKIEEDRKVKEKEDAVLNKLLLLGPAEAGKSTLLKQFRLIYTKGLSQNERANFRPGIVRNLIEAMVQVIEFLPHLDLKLEDENVQYGNIIQEQANQLLEDYESTFLIPIDYTNLLKKLWLESKAIQTAIDREHEINLIESARYFFNNIDRILAPNYSPSDQDILNCRIMTTQVSETDVVIQRCPYRIIDVGGQRSLRGQWIGYFDDVKTIIFIVAISCYDQNLREDVNVNRMKDAIHLFGEIVKKDVFKKTAIMLFLNKIDIFKEKIKVSPISKYFPEYEDDGDLNKATGFFGKQFVMQSENPAQRIYTHLTWATDTSQIKIVIAIVTDIVLRMNLEASGF</sequence>
<dbReference type="PRINTS" id="PR00318">
    <property type="entry name" value="GPROTEINA"/>
</dbReference>
<feature type="binding site" evidence="5">
    <location>
        <begin position="188"/>
        <end position="194"/>
    </location>
    <ligand>
        <name>GTP</name>
        <dbReference type="ChEBI" id="CHEBI:37565"/>
    </ligand>
</feature>
<keyword evidence="3 5" id="KW-0342">GTP-binding</keyword>
<dbReference type="EMBL" id="MCFH01000040">
    <property type="protein sequence ID" value="ORX45379.1"/>
    <property type="molecule type" value="Genomic_DNA"/>
</dbReference>
<dbReference type="FunFam" id="3.40.50.300:FF:000692">
    <property type="entry name" value="Guanine nucleotide-binding protein subunit alpha"/>
    <property type="match status" value="1"/>
</dbReference>
<evidence type="ECO:0000313" key="7">
    <source>
        <dbReference type="EMBL" id="ORX45379.1"/>
    </source>
</evidence>
<feature type="binding site" evidence="6">
    <location>
        <position position="55"/>
    </location>
    <ligand>
        <name>Mg(2+)</name>
        <dbReference type="ChEBI" id="CHEBI:18420"/>
    </ligand>
</feature>
<dbReference type="GO" id="GO:0003924">
    <property type="term" value="F:GTPase activity"/>
    <property type="evidence" value="ECO:0007669"/>
    <property type="project" value="InterPro"/>
</dbReference>
<dbReference type="GO" id="GO:0005834">
    <property type="term" value="C:heterotrimeric G-protein complex"/>
    <property type="evidence" value="ECO:0007669"/>
    <property type="project" value="InterPro"/>
</dbReference>
<dbReference type="GO" id="GO:0001664">
    <property type="term" value="F:G protein-coupled receptor binding"/>
    <property type="evidence" value="ECO:0007669"/>
    <property type="project" value="InterPro"/>
</dbReference>
<dbReference type="GO" id="GO:0005525">
    <property type="term" value="F:GTP binding"/>
    <property type="evidence" value="ECO:0007669"/>
    <property type="project" value="UniProtKB-KW"/>
</dbReference>
<dbReference type="InterPro" id="IPR001019">
    <property type="entry name" value="Gprotein_alpha_su"/>
</dbReference>
<reference evidence="7 8" key="1">
    <citation type="submission" date="2016-08" db="EMBL/GenBank/DDBJ databases">
        <title>Genomes of anaerobic fungi encode conserved fungal cellulosomes for biomass hydrolysis.</title>
        <authorList>
            <consortium name="DOE Joint Genome Institute"/>
            <person name="Haitjema C.H."/>
            <person name="Gilmore S.P."/>
            <person name="Henske J.K."/>
            <person name="Solomon K.V."/>
            <person name="De Groot R."/>
            <person name="Kuo A."/>
            <person name="Mondo S.J."/>
            <person name="Salamov A.A."/>
            <person name="Labutti K."/>
            <person name="Zhao Z."/>
            <person name="Chiniquy J."/>
            <person name="Barry K."/>
            <person name="Brewer H.M."/>
            <person name="Purvine S.O."/>
            <person name="Wright A.T."/>
            <person name="Boxma B."/>
            <person name="Van Alen T."/>
            <person name="Hackstein J.H."/>
            <person name="Baker S.E."/>
            <person name="Grigoriev I.V."/>
            <person name="O'Malley M.A."/>
        </authorList>
    </citation>
    <scope>NUCLEOTIDE SEQUENCE [LARGE SCALE GENOMIC DNA]</scope>
    <source>
        <strain evidence="8">finn</strain>
    </source>
</reference>
<keyword evidence="1 6" id="KW-0479">Metal-binding</keyword>
<dbReference type="GO" id="GO:0046872">
    <property type="term" value="F:metal ion binding"/>
    <property type="evidence" value="ECO:0007669"/>
    <property type="project" value="UniProtKB-KW"/>
</dbReference>
<evidence type="ECO:0000256" key="2">
    <source>
        <dbReference type="ARBA" id="ARBA00022741"/>
    </source>
</evidence>
<dbReference type="PANTHER" id="PTHR10218">
    <property type="entry name" value="GTP-BINDING PROTEIN ALPHA SUBUNIT"/>
    <property type="match status" value="1"/>
</dbReference>
<keyword evidence="2 5" id="KW-0547">Nucleotide-binding</keyword>
<dbReference type="SUPFAM" id="SSF47895">
    <property type="entry name" value="Transducin (alpha subunit), insertion domain"/>
    <property type="match status" value="1"/>
</dbReference>
<evidence type="ECO:0000256" key="5">
    <source>
        <dbReference type="PIRSR" id="PIRSR601019-1"/>
    </source>
</evidence>
<proteinExistence type="predicted"/>
<dbReference type="CDD" id="cd00066">
    <property type="entry name" value="G-alpha"/>
    <property type="match status" value="1"/>
</dbReference>
<dbReference type="PANTHER" id="PTHR10218:SF302">
    <property type="entry name" value="GUANINE NUCLEOTIDE-BINDING PROTEIN ALPHA-5 SUBUNIT"/>
    <property type="match status" value="1"/>
</dbReference>
<dbReference type="PRINTS" id="PR01241">
    <property type="entry name" value="GPROTEINAFNG"/>
</dbReference>
<dbReference type="GO" id="GO:0007188">
    <property type="term" value="P:adenylate cyclase-modulating G protein-coupled receptor signaling pathway"/>
    <property type="evidence" value="ECO:0007669"/>
    <property type="project" value="TreeGrafter"/>
</dbReference>
<dbReference type="Gene3D" id="1.10.400.10">
    <property type="entry name" value="GI Alpha 1, domain 2-like"/>
    <property type="match status" value="1"/>
</dbReference>
<reference evidence="7 8" key="2">
    <citation type="submission" date="2016-08" db="EMBL/GenBank/DDBJ databases">
        <title>Pervasive Adenine N6-methylation of Active Genes in Fungi.</title>
        <authorList>
            <consortium name="DOE Joint Genome Institute"/>
            <person name="Mondo S.J."/>
            <person name="Dannebaum R.O."/>
            <person name="Kuo R.C."/>
            <person name="Labutti K."/>
            <person name="Haridas S."/>
            <person name="Kuo A."/>
            <person name="Salamov A."/>
            <person name="Ahrendt S.R."/>
            <person name="Lipzen A."/>
            <person name="Sullivan W."/>
            <person name="Andreopoulos W.B."/>
            <person name="Clum A."/>
            <person name="Lindquist E."/>
            <person name="Daum C."/>
            <person name="Ramamoorthy G.K."/>
            <person name="Gryganskyi A."/>
            <person name="Culley D."/>
            <person name="Magnuson J.K."/>
            <person name="James T.Y."/>
            <person name="O'Malley M.A."/>
            <person name="Stajich J.E."/>
            <person name="Spatafora J.W."/>
            <person name="Visel A."/>
            <person name="Grigoriev I.V."/>
        </authorList>
    </citation>
    <scope>NUCLEOTIDE SEQUENCE [LARGE SCALE GENOMIC DNA]</scope>
    <source>
        <strain evidence="8">finn</strain>
    </source>
</reference>
<gene>
    <name evidence="7" type="ORF">BCR36DRAFT_399175</name>
</gene>
<name>A0A1Y1V331_9FUNG</name>
<feature type="binding site" evidence="5">
    <location>
        <begin position="213"/>
        <end position="217"/>
    </location>
    <ligand>
        <name>GTP</name>
        <dbReference type="ChEBI" id="CHEBI:37565"/>
    </ligand>
</feature>